<dbReference type="Pfam" id="PF01663">
    <property type="entry name" value="Phosphodiest"/>
    <property type="match status" value="1"/>
</dbReference>
<dbReference type="PANTHER" id="PTHR10151:SF120">
    <property type="entry name" value="BIS(5'-ADENOSYL)-TRIPHOSPHATASE"/>
    <property type="match status" value="1"/>
</dbReference>
<dbReference type="SUPFAM" id="SSF53649">
    <property type="entry name" value="Alkaline phosphatase-like"/>
    <property type="match status" value="1"/>
</dbReference>
<keyword evidence="2" id="KW-1185">Reference proteome</keyword>
<dbReference type="InterPro" id="IPR017850">
    <property type="entry name" value="Alkaline_phosphatase_core_sf"/>
</dbReference>
<reference evidence="1 2" key="1">
    <citation type="submission" date="2016-11" db="EMBL/GenBank/DDBJ databases">
        <authorList>
            <person name="Jaros S."/>
            <person name="Januszkiewicz K."/>
            <person name="Wedrychowicz H."/>
        </authorList>
    </citation>
    <scope>NUCLEOTIDE SEQUENCE [LARGE SCALE GENOMIC DNA]</scope>
    <source>
        <strain evidence="1 2">DSM 26897</strain>
    </source>
</reference>
<organism evidence="1 2">
    <name type="scientific">Cnuella takakiae</name>
    <dbReference type="NCBI Taxonomy" id="1302690"/>
    <lineage>
        <taxon>Bacteria</taxon>
        <taxon>Pseudomonadati</taxon>
        <taxon>Bacteroidota</taxon>
        <taxon>Chitinophagia</taxon>
        <taxon>Chitinophagales</taxon>
        <taxon>Chitinophagaceae</taxon>
        <taxon>Cnuella</taxon>
    </lineage>
</organism>
<sequence length="438" mass="48340">MRPLLVAFGDLLFLEMPFPAMFHISLAGRILLLLCLPFLLQAQQKPKALFIIADGIAADMLERHPAPTLKRIAAQGTYTRAYVGGQKDGYTQSPTISAVGYNSLLTGTWAHKHNVWDNNIDSPNYSYPTIFRVFKDAYPQKSIALFSTWTDNRTKLAGAGLPQTKGLQFDYVSDGYELDTIRYPHDKERNFIHQIDEKVVADVAATIAAHGPDLSWVYLEYTDDMGHRWGDSPQMEQAITYLDRQIGLLDAAIAARAKKYGEDWMLVITTDHGRDSATGKHHGGQSSRERSTWIVSNKKLANTATVGLPAVVDIYPTLARHMQLRLPKAVSYELDGIALSGPLSVAQPGAAREGDSLVVRWQAINPEEVVAIWYAPADEHRKGGTDKYRLLAKVAAAKQKISLPVPVMQPYGKVVVAGKYNSVGCWVVPAGVLFPGKK</sequence>
<accession>A0A1M5BXJ2</accession>
<dbReference type="GO" id="GO:0016787">
    <property type="term" value="F:hydrolase activity"/>
    <property type="evidence" value="ECO:0007669"/>
    <property type="project" value="UniProtKB-ARBA"/>
</dbReference>
<gene>
    <name evidence="1" type="ORF">SAMN05444008_108136</name>
</gene>
<dbReference type="AlphaFoldDB" id="A0A1M5BXJ2"/>
<protein>
    <submittedName>
        <fullName evidence="1">Type I phosphodiesterase / nucleotide pyrophosphatase</fullName>
    </submittedName>
</protein>
<proteinExistence type="predicted"/>
<dbReference type="Gene3D" id="3.40.720.10">
    <property type="entry name" value="Alkaline Phosphatase, subunit A"/>
    <property type="match status" value="1"/>
</dbReference>
<name>A0A1M5BXJ2_9BACT</name>
<dbReference type="PANTHER" id="PTHR10151">
    <property type="entry name" value="ECTONUCLEOTIDE PYROPHOSPHATASE/PHOSPHODIESTERASE"/>
    <property type="match status" value="1"/>
</dbReference>
<dbReference type="InterPro" id="IPR002591">
    <property type="entry name" value="Phosphodiest/P_Trfase"/>
</dbReference>
<evidence type="ECO:0000313" key="2">
    <source>
        <dbReference type="Proteomes" id="UP000184368"/>
    </source>
</evidence>
<dbReference type="EMBL" id="FQUO01000008">
    <property type="protein sequence ID" value="SHF47126.1"/>
    <property type="molecule type" value="Genomic_DNA"/>
</dbReference>
<dbReference type="STRING" id="1302690.BUE76_17945"/>
<evidence type="ECO:0000313" key="1">
    <source>
        <dbReference type="EMBL" id="SHF47126.1"/>
    </source>
</evidence>
<dbReference type="Proteomes" id="UP000184368">
    <property type="component" value="Unassembled WGS sequence"/>
</dbReference>